<feature type="region of interest" description="Disordered" evidence="1">
    <location>
        <begin position="55"/>
        <end position="77"/>
    </location>
</feature>
<dbReference type="EMBL" id="FN555004">
    <property type="protein sequence ID" value="CBG40149.1"/>
    <property type="molecule type" value="Genomic_DNA"/>
</dbReference>
<reference evidence="2 3" key="1">
    <citation type="journal article" date="2010" name="BMC Genomics">
        <title>Comparative genomics and proteomics of Helicobacter mustelae, an ulcerogenic and carcinogenic gastric pathogen.</title>
        <authorList>
            <person name="O'Toole P.W."/>
            <person name="Snelling W.J."/>
            <person name="Canchaya C."/>
            <person name="Forde B.M."/>
            <person name="Hardie K.R."/>
            <person name="Josenhans C."/>
            <person name="Graham R.L.J."/>
            <person name="McMullan G."/>
            <person name="Parkhill J."/>
            <person name="Belda E."/>
            <person name="Bentley S.D."/>
        </authorList>
    </citation>
    <scope>NUCLEOTIDE SEQUENCE [LARGE SCALE GENOMIC DNA]</scope>
    <source>
        <strain evidence="3">ATCC 43772 / LMG 18044 / NCTC 12198 / 12198</strain>
    </source>
</reference>
<dbReference type="KEGG" id="hms:HMU08920"/>
<dbReference type="Proteomes" id="UP000001522">
    <property type="component" value="Chromosome"/>
</dbReference>
<keyword evidence="3" id="KW-1185">Reference proteome</keyword>
<dbReference type="AlphaFoldDB" id="D3UI26"/>
<sequence length="77" mass="8914">MTLLQPLLFLHHSCLCHSYPKPRKPHPHESSPELVLYNTSHMQATLFCTLKPTTQRKTKKARQKSTLDKGQELELGY</sequence>
<gene>
    <name evidence="2" type="ordered locus">HMU08920</name>
</gene>
<evidence type="ECO:0000313" key="2">
    <source>
        <dbReference type="EMBL" id="CBG40149.1"/>
    </source>
</evidence>
<organism evidence="2 3">
    <name type="scientific">Helicobacter mustelae (strain ATCC 43772 / CCUG 25715 / CIP 103759 / LMG 18044 / NCTC 12198 / R85-136P)</name>
    <name type="common">Campylobacter mustelae</name>
    <dbReference type="NCBI Taxonomy" id="679897"/>
    <lineage>
        <taxon>Bacteria</taxon>
        <taxon>Pseudomonadati</taxon>
        <taxon>Campylobacterota</taxon>
        <taxon>Epsilonproteobacteria</taxon>
        <taxon>Campylobacterales</taxon>
        <taxon>Helicobacteraceae</taxon>
        <taxon>Helicobacter</taxon>
    </lineage>
</organism>
<evidence type="ECO:0000256" key="1">
    <source>
        <dbReference type="SAM" id="MobiDB-lite"/>
    </source>
</evidence>
<dbReference type="STRING" id="679897.HMU08920"/>
<protein>
    <submittedName>
        <fullName evidence="2">Uncharacterized protein</fullName>
    </submittedName>
</protein>
<accession>D3UI26</accession>
<feature type="compositionally biased region" description="Basic and acidic residues" evidence="1">
    <location>
        <begin position="65"/>
        <end position="77"/>
    </location>
</feature>
<name>D3UI26_HELM1</name>
<proteinExistence type="predicted"/>
<dbReference type="HOGENOM" id="CLU_2633219_0_0_7"/>
<evidence type="ECO:0000313" key="3">
    <source>
        <dbReference type="Proteomes" id="UP000001522"/>
    </source>
</evidence>